<feature type="transmembrane region" description="Helical" evidence="1">
    <location>
        <begin position="37"/>
        <end position="56"/>
    </location>
</feature>
<accession>A0A6J6CI41</accession>
<proteinExistence type="predicted"/>
<dbReference type="Pfam" id="PF11239">
    <property type="entry name" value="DUF3040"/>
    <property type="match status" value="1"/>
</dbReference>
<reference evidence="2" key="1">
    <citation type="submission" date="2020-05" db="EMBL/GenBank/DDBJ databases">
        <authorList>
            <person name="Chiriac C."/>
            <person name="Salcher M."/>
            <person name="Ghai R."/>
            <person name="Kavagutti S V."/>
        </authorList>
    </citation>
    <scope>NUCLEOTIDE SEQUENCE</scope>
</reference>
<keyword evidence="1" id="KW-0812">Transmembrane</keyword>
<keyword evidence="1" id="KW-1133">Transmembrane helix</keyword>
<name>A0A6J6CI41_9ZZZZ</name>
<feature type="transmembrane region" description="Helical" evidence="1">
    <location>
        <begin position="62"/>
        <end position="80"/>
    </location>
</feature>
<protein>
    <submittedName>
        <fullName evidence="2">Unannotated protein</fullName>
    </submittedName>
</protein>
<keyword evidence="1" id="KW-0472">Membrane</keyword>
<dbReference type="AlphaFoldDB" id="A0A6J6CI41"/>
<sequence>MPLSEHEQRMLDEMERNLYGGDADVVSARGERMRPNYRFLTMGVIIAVAGIGVMIAGVMAQMILVGVAGFAVVFVGVIVASRPASATAVSAKTRPARAGGFMQRMEQQWEDRKEGRG</sequence>
<organism evidence="2">
    <name type="scientific">freshwater metagenome</name>
    <dbReference type="NCBI Taxonomy" id="449393"/>
    <lineage>
        <taxon>unclassified sequences</taxon>
        <taxon>metagenomes</taxon>
        <taxon>ecological metagenomes</taxon>
    </lineage>
</organism>
<evidence type="ECO:0000313" key="2">
    <source>
        <dbReference type="EMBL" id="CAB4550805.1"/>
    </source>
</evidence>
<evidence type="ECO:0000256" key="1">
    <source>
        <dbReference type="SAM" id="Phobius"/>
    </source>
</evidence>
<gene>
    <name evidence="2" type="ORF">UFOPK1591_00014</name>
</gene>
<dbReference type="EMBL" id="CAEZTD010000001">
    <property type="protein sequence ID" value="CAB4550805.1"/>
    <property type="molecule type" value="Genomic_DNA"/>
</dbReference>
<dbReference type="InterPro" id="IPR021401">
    <property type="entry name" value="DUF3040"/>
</dbReference>